<dbReference type="InterPro" id="IPR008822">
    <property type="entry name" value="Endonuclease_RusA-like"/>
</dbReference>
<comment type="caution">
    <text evidence="2">The sequence shown here is derived from an EMBL/GenBank/DDBJ whole genome shotgun (WGS) entry which is preliminary data.</text>
</comment>
<proteinExistence type="predicted"/>
<name>A0A848FZP6_9RHOO</name>
<gene>
    <name evidence="2" type="ORF">HHL15_01030</name>
</gene>
<dbReference type="SUPFAM" id="SSF103084">
    <property type="entry name" value="Holliday junction resolvase RusA"/>
    <property type="match status" value="1"/>
</dbReference>
<dbReference type="Gene3D" id="3.30.1330.70">
    <property type="entry name" value="Holliday junction resolvase RusA"/>
    <property type="match status" value="1"/>
</dbReference>
<dbReference type="AlphaFoldDB" id="A0A848FZP6"/>
<sequence length="166" mass="17442">MGLDLEQAAEGGVLRGRGTAQGEGSSPAADGRGVGGVGQAQPRPILTLGYPVSANRYWRTCRGRTFRSAEADRYKDSAKRAASLAGLPQFDGPVAVYIALHPKLTKKGVASLARMDLDNCIKVTLDALNGVAYCDDAQVVRLFAEVGHAVRDGGLSVVVRSMEGRA</sequence>
<evidence type="ECO:0000313" key="3">
    <source>
        <dbReference type="Proteomes" id="UP000580043"/>
    </source>
</evidence>
<evidence type="ECO:0000313" key="2">
    <source>
        <dbReference type="EMBL" id="NML24316.1"/>
    </source>
</evidence>
<dbReference type="EMBL" id="JABBGA010000001">
    <property type="protein sequence ID" value="NML24316.1"/>
    <property type="molecule type" value="Genomic_DNA"/>
</dbReference>
<dbReference type="Pfam" id="PF05866">
    <property type="entry name" value="RusA"/>
    <property type="match status" value="1"/>
</dbReference>
<feature type="region of interest" description="Disordered" evidence="1">
    <location>
        <begin position="12"/>
        <end position="40"/>
    </location>
</feature>
<accession>A0A848FZP6</accession>
<dbReference type="Proteomes" id="UP000580043">
    <property type="component" value="Unassembled WGS sequence"/>
</dbReference>
<dbReference type="GO" id="GO:0006281">
    <property type="term" value="P:DNA repair"/>
    <property type="evidence" value="ECO:0007669"/>
    <property type="project" value="InterPro"/>
</dbReference>
<dbReference type="InterPro" id="IPR036614">
    <property type="entry name" value="RusA-like_sf"/>
</dbReference>
<keyword evidence="3" id="KW-1185">Reference proteome</keyword>
<evidence type="ECO:0000256" key="1">
    <source>
        <dbReference type="SAM" id="MobiDB-lite"/>
    </source>
</evidence>
<reference evidence="2 3" key="1">
    <citation type="submission" date="2020-04" db="EMBL/GenBank/DDBJ databases">
        <title>Zoogloea sp. G-4-1-14 isolated from soil.</title>
        <authorList>
            <person name="Dahal R.H."/>
        </authorList>
    </citation>
    <scope>NUCLEOTIDE SEQUENCE [LARGE SCALE GENOMIC DNA]</scope>
    <source>
        <strain evidence="2 3">G-4-1-14</strain>
    </source>
</reference>
<organism evidence="2 3">
    <name type="scientific">Zoogloea dura</name>
    <dbReference type="NCBI Taxonomy" id="2728840"/>
    <lineage>
        <taxon>Bacteria</taxon>
        <taxon>Pseudomonadati</taxon>
        <taxon>Pseudomonadota</taxon>
        <taxon>Betaproteobacteria</taxon>
        <taxon>Rhodocyclales</taxon>
        <taxon>Zoogloeaceae</taxon>
        <taxon>Zoogloea</taxon>
    </lineage>
</organism>
<dbReference type="GO" id="GO:0000287">
    <property type="term" value="F:magnesium ion binding"/>
    <property type="evidence" value="ECO:0007669"/>
    <property type="project" value="InterPro"/>
</dbReference>
<protein>
    <submittedName>
        <fullName evidence="2">RusA family crossover junction endodeoxyribonuclease</fullName>
    </submittedName>
</protein>
<dbReference type="GO" id="GO:0006310">
    <property type="term" value="P:DNA recombination"/>
    <property type="evidence" value="ECO:0007669"/>
    <property type="project" value="InterPro"/>
</dbReference>